<dbReference type="PANTHER" id="PTHR32071">
    <property type="entry name" value="TRANSCRIPTIONAL REGULATORY PROTEIN"/>
    <property type="match status" value="1"/>
</dbReference>
<dbReference type="SUPFAM" id="SSF52540">
    <property type="entry name" value="P-loop containing nucleoside triphosphate hydrolases"/>
    <property type="match status" value="1"/>
</dbReference>
<keyword evidence="5" id="KW-1185">Reference proteome</keyword>
<dbReference type="GO" id="GO:0003700">
    <property type="term" value="F:DNA-binding transcription factor activity"/>
    <property type="evidence" value="ECO:0007669"/>
    <property type="project" value="InterPro"/>
</dbReference>
<dbReference type="GO" id="GO:0005524">
    <property type="term" value="F:ATP binding"/>
    <property type="evidence" value="ECO:0007669"/>
    <property type="project" value="UniProtKB-KW"/>
</dbReference>
<gene>
    <name evidence="4" type="ORF">B3C1_16089</name>
</gene>
<dbReference type="InterPro" id="IPR003593">
    <property type="entry name" value="AAA+_ATPase"/>
</dbReference>
<dbReference type="InterPro" id="IPR027417">
    <property type="entry name" value="P-loop_NTPase"/>
</dbReference>
<dbReference type="NCBIfam" id="NF038308">
    <property type="entry name" value="RNA_repair_RtcR"/>
    <property type="match status" value="1"/>
</dbReference>
<dbReference type="eggNOG" id="COG4650">
    <property type="taxonomic scope" value="Bacteria"/>
</dbReference>
<evidence type="ECO:0000256" key="1">
    <source>
        <dbReference type="ARBA" id="ARBA00022741"/>
    </source>
</evidence>
<dbReference type="InterPro" id="IPR017183">
    <property type="entry name" value="Sigma54_dep_tscrpt_act_RtcR"/>
</dbReference>
<dbReference type="PIRSF" id="PIRSF037354">
    <property type="entry name" value="Txn_actvtr_RtcR"/>
    <property type="match status" value="1"/>
</dbReference>
<evidence type="ECO:0000313" key="4">
    <source>
        <dbReference type="EMBL" id="EKE68921.1"/>
    </source>
</evidence>
<comment type="caution">
    <text evidence="4">The sequence shown here is derived from an EMBL/GenBank/DDBJ whole genome shotgun (WGS) entry which is preliminary data.</text>
</comment>
<dbReference type="STRING" id="745411.B3C1_16089"/>
<evidence type="ECO:0000259" key="3">
    <source>
        <dbReference type="PROSITE" id="PS50045"/>
    </source>
</evidence>
<proteinExistence type="predicted"/>
<reference evidence="4 5" key="1">
    <citation type="journal article" date="2012" name="J. Bacteriol.">
        <title>Genome Sequence of Gallaecimonas xiamenensis Type Strain 3-C-1.</title>
        <authorList>
            <person name="Lai Q."/>
            <person name="Wang L."/>
            <person name="Wang W."/>
            <person name="Shao Z."/>
        </authorList>
    </citation>
    <scope>NUCLEOTIDE SEQUENCE [LARGE SCALE GENOMIC DNA]</scope>
    <source>
        <strain evidence="4 5">3-C-1</strain>
    </source>
</reference>
<dbReference type="EMBL" id="AMRI01000027">
    <property type="protein sequence ID" value="EKE68921.1"/>
    <property type="molecule type" value="Genomic_DNA"/>
</dbReference>
<dbReference type="Proteomes" id="UP000006755">
    <property type="component" value="Unassembled WGS sequence"/>
</dbReference>
<dbReference type="InterPro" id="IPR009715">
    <property type="entry name" value="RtcR"/>
</dbReference>
<keyword evidence="1" id="KW-0547">Nucleotide-binding</keyword>
<protein>
    <submittedName>
        <fullName evidence="4">Transcriptional regulatory protein RtcR</fullName>
    </submittedName>
</protein>
<dbReference type="SMART" id="SM00382">
    <property type="entry name" value="AAA"/>
    <property type="match status" value="1"/>
</dbReference>
<dbReference type="Pfam" id="PF06956">
    <property type="entry name" value="RtcR"/>
    <property type="match status" value="1"/>
</dbReference>
<dbReference type="PROSITE" id="PS50045">
    <property type="entry name" value="SIGMA54_INTERACT_4"/>
    <property type="match status" value="1"/>
</dbReference>
<dbReference type="PATRIC" id="fig|745411.4.peg.3167"/>
<dbReference type="InterPro" id="IPR002078">
    <property type="entry name" value="Sigma_54_int"/>
</dbReference>
<dbReference type="Pfam" id="PF00158">
    <property type="entry name" value="Sigma54_activat"/>
    <property type="match status" value="1"/>
</dbReference>
<keyword evidence="2" id="KW-0067">ATP-binding</keyword>
<dbReference type="PANTHER" id="PTHR32071:SF14">
    <property type="entry name" value="TRANSCRIPTIONAL REGULATORY PROTEIN RTCR"/>
    <property type="match status" value="1"/>
</dbReference>
<name>K2IFT2_9GAMM</name>
<dbReference type="Gene3D" id="1.10.8.60">
    <property type="match status" value="1"/>
</dbReference>
<accession>K2IFT2</accession>
<feature type="domain" description="Sigma-54 factor interaction" evidence="3">
    <location>
        <begin position="183"/>
        <end position="421"/>
    </location>
</feature>
<evidence type="ECO:0000256" key="2">
    <source>
        <dbReference type="ARBA" id="ARBA00022840"/>
    </source>
</evidence>
<dbReference type="Gene3D" id="3.40.50.300">
    <property type="entry name" value="P-loop containing nucleotide triphosphate hydrolases"/>
    <property type="match status" value="1"/>
</dbReference>
<evidence type="ECO:0000313" key="5">
    <source>
        <dbReference type="Proteomes" id="UP000006755"/>
    </source>
</evidence>
<sequence>MKNVVIGLLGNVKDSRGKGKKRWEQWRPTLGVCQQPDLAISRFELLYHPGDSRLANNVAADIQTISPQTEVRLMPLDLSDPWDFQQVYGCLLDFAENYAFAPEQERYLLHITTGTHVAQICWFLLCEANYIPASLLQSSPDRAQDNPAGKVDVIDLDLSKYDALSSRFQRRHLEGTAFLKSGIATRNHQFNSLIQEIEQVAIRSRAPLLLTGPTGAGKSQLAANVYQLKKRRGSVRGDFVAVNCATLRGDSAMSALFGHQKGAYTGALQARKGLLAKADQGLLFLDEIGELGLDEQAMLLHAIEEKQFYPVGSDNPVSSDFQLIAGTNQDLQAQVQAGAFREDLLARINLWHYPLPGLKDRREDLEPNLDFELAKATEELGYKVGFNQQARKAYLDFALAADALWLGNFRDLNASVQRMATLAEGGRITLDIVQKERQRLGRYWQRDIDPELPLLSEVLSEGQLAEIDLFDQHQLRQVIAVCRQSRNLSEAGRQLFNRSREKKKSSNDSHRLRQYLAKFALSFDDING</sequence>
<dbReference type="AlphaFoldDB" id="K2IFT2"/>
<dbReference type="CDD" id="cd00009">
    <property type="entry name" value="AAA"/>
    <property type="match status" value="1"/>
</dbReference>
<organism evidence="4 5">
    <name type="scientific">Gallaecimonas xiamenensis 3-C-1</name>
    <dbReference type="NCBI Taxonomy" id="745411"/>
    <lineage>
        <taxon>Bacteria</taxon>
        <taxon>Pseudomonadati</taxon>
        <taxon>Pseudomonadota</taxon>
        <taxon>Gammaproteobacteria</taxon>
        <taxon>Enterobacterales</taxon>
        <taxon>Gallaecimonadaceae</taxon>
        <taxon>Gallaecimonas</taxon>
    </lineage>
</organism>